<dbReference type="Proteomes" id="UP000199600">
    <property type="component" value="Unassembled WGS sequence"/>
</dbReference>
<proteinExistence type="predicted"/>
<dbReference type="PANTHER" id="PTHR42830">
    <property type="entry name" value="OSMOTICALLY INDUCIBLE FAMILY PROTEIN"/>
    <property type="match status" value="1"/>
</dbReference>
<feature type="region of interest" description="Disordered" evidence="1">
    <location>
        <begin position="15"/>
        <end position="42"/>
    </location>
</feature>
<name>A0A1A8XRL5_9RHOO</name>
<dbReference type="RefSeq" id="WP_186410834.1">
    <property type="nucleotide sequence ID" value="NZ_FLQY01000129.1"/>
</dbReference>
<dbReference type="EMBL" id="FLQY01000129">
    <property type="protein sequence ID" value="SBT07316.1"/>
    <property type="molecule type" value="Genomic_DNA"/>
</dbReference>
<dbReference type="Gene3D" id="3.30.300.20">
    <property type="match status" value="1"/>
</dbReference>
<organism evidence="2 3">
    <name type="scientific">Candidatus Propionivibrio aalborgensis</name>
    <dbReference type="NCBI Taxonomy" id="1860101"/>
    <lineage>
        <taxon>Bacteria</taxon>
        <taxon>Pseudomonadati</taxon>
        <taxon>Pseudomonadota</taxon>
        <taxon>Betaproteobacteria</taxon>
        <taxon>Rhodocyclales</taxon>
        <taxon>Rhodocyclaceae</taxon>
        <taxon>Propionivibrio</taxon>
    </lineage>
</organism>
<dbReference type="InterPro" id="IPR015946">
    <property type="entry name" value="KH_dom-like_a/b"/>
</dbReference>
<sequence>MQNLPHHYRVAANAAPEGDVSLSSEKLETLPSAPPQEFGGPGDRWSPETLLVAAIADCFVLTFRAIAKVSRLSWLSLRCDVEGTLERSEGKTKFTQFKANATLDVPPDTNEQRAQRILGKAETSCLITNSLSATTHLNAVVVAKSLA</sequence>
<dbReference type="PANTHER" id="PTHR42830:SF2">
    <property type="entry name" value="OSMC_OHR FAMILY PROTEIN"/>
    <property type="match status" value="1"/>
</dbReference>
<dbReference type="InterPro" id="IPR036102">
    <property type="entry name" value="OsmC/Ohrsf"/>
</dbReference>
<dbReference type="Pfam" id="PF02566">
    <property type="entry name" value="OsmC"/>
    <property type="match status" value="1"/>
</dbReference>
<evidence type="ECO:0000313" key="3">
    <source>
        <dbReference type="Proteomes" id="UP000199600"/>
    </source>
</evidence>
<gene>
    <name evidence="2" type="ORF">PROAA_2140014</name>
</gene>
<dbReference type="InterPro" id="IPR003718">
    <property type="entry name" value="OsmC/Ohr_fam"/>
</dbReference>
<dbReference type="SUPFAM" id="SSF82784">
    <property type="entry name" value="OsmC-like"/>
    <property type="match status" value="1"/>
</dbReference>
<dbReference type="InterPro" id="IPR052707">
    <property type="entry name" value="OsmC_Ohr_Peroxiredoxin"/>
</dbReference>
<reference evidence="2 3" key="1">
    <citation type="submission" date="2016-06" db="EMBL/GenBank/DDBJ databases">
        <authorList>
            <person name="Kjaerup R.B."/>
            <person name="Dalgaard T.S."/>
            <person name="Juul-Madsen H.R."/>
        </authorList>
    </citation>
    <scope>NUCLEOTIDE SEQUENCE [LARGE SCALE GENOMIC DNA]</scope>
    <source>
        <strain evidence="2">2</strain>
    </source>
</reference>
<protein>
    <submittedName>
        <fullName evidence="2">OsmC-like protein</fullName>
    </submittedName>
</protein>
<evidence type="ECO:0000313" key="2">
    <source>
        <dbReference type="EMBL" id="SBT07316.1"/>
    </source>
</evidence>
<dbReference type="AlphaFoldDB" id="A0A1A8XRL5"/>
<evidence type="ECO:0000256" key="1">
    <source>
        <dbReference type="SAM" id="MobiDB-lite"/>
    </source>
</evidence>
<accession>A0A1A8XRL5</accession>
<keyword evidence="3" id="KW-1185">Reference proteome</keyword>